<dbReference type="SUPFAM" id="SSF116878">
    <property type="entry name" value="TrmE connector domain"/>
    <property type="match status" value="1"/>
</dbReference>
<evidence type="ECO:0000256" key="2">
    <source>
        <dbReference type="ARBA" id="ARBA00022694"/>
    </source>
</evidence>
<keyword evidence="6" id="KW-0963">Cytoplasm</keyword>
<organism evidence="9 10">
    <name type="scientific">Acidihalobacter prosperus</name>
    <dbReference type="NCBI Taxonomy" id="160660"/>
    <lineage>
        <taxon>Bacteria</taxon>
        <taxon>Pseudomonadati</taxon>
        <taxon>Pseudomonadota</taxon>
        <taxon>Gammaproteobacteria</taxon>
        <taxon>Chromatiales</taxon>
        <taxon>Ectothiorhodospiraceae</taxon>
        <taxon>Acidihalobacter</taxon>
    </lineage>
</organism>
<feature type="binding site" evidence="6">
    <location>
        <position position="254"/>
    </location>
    <ligand>
        <name>K(+)</name>
        <dbReference type="ChEBI" id="CHEBI:29103"/>
    </ligand>
</feature>
<keyword evidence="6" id="KW-0378">Hydrolase</keyword>
<name>A0A1A6C4U1_9GAMM</name>
<evidence type="ECO:0000256" key="3">
    <source>
        <dbReference type="ARBA" id="ARBA00022741"/>
    </source>
</evidence>
<dbReference type="OrthoDB" id="9805918at2"/>
<dbReference type="GO" id="GO:0005829">
    <property type="term" value="C:cytosol"/>
    <property type="evidence" value="ECO:0007669"/>
    <property type="project" value="TreeGrafter"/>
</dbReference>
<dbReference type="InterPro" id="IPR027266">
    <property type="entry name" value="TrmE/GcvT-like"/>
</dbReference>
<dbReference type="EC" id="3.6.-.-" evidence="6"/>
<feature type="domain" description="TrmE-type G" evidence="8">
    <location>
        <begin position="220"/>
        <end position="372"/>
    </location>
</feature>
<dbReference type="NCBIfam" id="TIGR00450">
    <property type="entry name" value="mnmE_trmE_thdF"/>
    <property type="match status" value="1"/>
</dbReference>
<dbReference type="InterPro" id="IPR027368">
    <property type="entry name" value="MnmE_dom2"/>
</dbReference>
<evidence type="ECO:0000256" key="5">
    <source>
        <dbReference type="ARBA" id="ARBA00023134"/>
    </source>
</evidence>
<comment type="caution">
    <text evidence="6">Lacks conserved residue(s) required for the propagation of feature annotation.</text>
</comment>
<dbReference type="GO" id="GO:0002098">
    <property type="term" value="P:tRNA wobble uridine modification"/>
    <property type="evidence" value="ECO:0007669"/>
    <property type="project" value="TreeGrafter"/>
</dbReference>
<dbReference type="GO" id="GO:0005525">
    <property type="term" value="F:GTP binding"/>
    <property type="evidence" value="ECO:0007669"/>
    <property type="project" value="UniProtKB-UniRule"/>
</dbReference>
<evidence type="ECO:0000256" key="4">
    <source>
        <dbReference type="ARBA" id="ARBA00022958"/>
    </source>
</evidence>
<dbReference type="InterPro" id="IPR027417">
    <property type="entry name" value="P-loop_NTPase"/>
</dbReference>
<dbReference type="InterPro" id="IPR005225">
    <property type="entry name" value="Small_GTP-bd"/>
</dbReference>
<keyword evidence="4 6" id="KW-0630">Potassium</keyword>
<dbReference type="Pfam" id="PF01926">
    <property type="entry name" value="MMR_HSR1"/>
    <property type="match status" value="1"/>
</dbReference>
<feature type="binding site" evidence="6">
    <location>
        <position position="84"/>
    </location>
    <ligand>
        <name>(6S)-5-formyl-5,6,7,8-tetrahydrofolate</name>
        <dbReference type="ChEBI" id="CHEBI:57457"/>
    </ligand>
</feature>
<reference evidence="9 10" key="1">
    <citation type="journal article" date="2014" name="Genome Announc.">
        <title>Draft Genome Sequence of the Iron-Oxidizing, Acidophilic, and Halotolerant 'Thiobacillus prosperus' Type Strain DSM 5130.</title>
        <authorList>
            <person name="Ossandon F.J."/>
            <person name="Cardenas J.P."/>
            <person name="Corbett M."/>
            <person name="Quatrini R."/>
            <person name="Holmes D.S."/>
            <person name="Watkin E."/>
        </authorList>
    </citation>
    <scope>NUCLEOTIDE SEQUENCE [LARGE SCALE GENOMIC DNA]</scope>
    <source>
        <strain evidence="9 10">DSM 5130</strain>
    </source>
</reference>
<feature type="binding site" evidence="6">
    <location>
        <begin position="230"/>
        <end position="235"/>
    </location>
    <ligand>
        <name>GTP</name>
        <dbReference type="ChEBI" id="CHEBI:37565"/>
    </ligand>
</feature>
<feature type="binding site" evidence="6">
    <location>
        <position position="255"/>
    </location>
    <ligand>
        <name>Mg(2+)</name>
        <dbReference type="ChEBI" id="CHEBI:18420"/>
    </ligand>
</feature>
<accession>A0A1A6C4U1</accession>
<keyword evidence="2 6" id="KW-0819">tRNA processing</keyword>
<evidence type="ECO:0000256" key="1">
    <source>
        <dbReference type="ARBA" id="ARBA00011043"/>
    </source>
</evidence>
<dbReference type="InterPro" id="IPR025867">
    <property type="entry name" value="MnmE_helical"/>
</dbReference>
<feature type="binding site" evidence="6">
    <location>
        <position position="251"/>
    </location>
    <ligand>
        <name>K(+)</name>
        <dbReference type="ChEBI" id="CHEBI:29103"/>
    </ligand>
</feature>
<dbReference type="GO" id="GO:0003924">
    <property type="term" value="F:GTPase activity"/>
    <property type="evidence" value="ECO:0007669"/>
    <property type="project" value="UniProtKB-UniRule"/>
</dbReference>
<dbReference type="SUPFAM" id="SSF52540">
    <property type="entry name" value="P-loop containing nucleoside triphosphate hydrolases"/>
    <property type="match status" value="1"/>
</dbReference>
<dbReference type="HAMAP" id="MF_00379">
    <property type="entry name" value="GTPase_MnmE"/>
    <property type="match status" value="1"/>
</dbReference>
<dbReference type="InterPro" id="IPR018948">
    <property type="entry name" value="GTP-bd_TrmE_N"/>
</dbReference>
<keyword evidence="10" id="KW-1185">Reference proteome</keyword>
<dbReference type="PROSITE" id="PS51709">
    <property type="entry name" value="G_TRME"/>
    <property type="match status" value="1"/>
</dbReference>
<keyword evidence="6" id="KW-0460">Magnesium</keyword>
<evidence type="ECO:0000256" key="6">
    <source>
        <dbReference type="HAMAP-Rule" id="MF_00379"/>
    </source>
</evidence>
<comment type="caution">
    <text evidence="9">The sequence shown here is derived from an EMBL/GenBank/DDBJ whole genome shotgun (WGS) entry which is preliminary data.</text>
</comment>
<feature type="binding site" evidence="6">
    <location>
        <begin position="249"/>
        <end position="255"/>
    </location>
    <ligand>
        <name>GTP</name>
        <dbReference type="ChEBI" id="CHEBI:37565"/>
    </ligand>
</feature>
<dbReference type="Gene3D" id="1.20.120.430">
    <property type="entry name" value="tRNA modification GTPase MnmE domain 2"/>
    <property type="match status" value="1"/>
</dbReference>
<feature type="binding site" evidence="6">
    <location>
        <position position="26"/>
    </location>
    <ligand>
        <name>(6S)-5-formyl-5,6,7,8-tetrahydrofolate</name>
        <dbReference type="ChEBI" id="CHEBI:57457"/>
    </ligand>
</feature>
<feature type="binding site" evidence="6">
    <location>
        <position position="230"/>
    </location>
    <ligand>
        <name>K(+)</name>
        <dbReference type="ChEBI" id="CHEBI:29103"/>
    </ligand>
</feature>
<feature type="binding site" evidence="6">
    <location>
        <position position="123"/>
    </location>
    <ligand>
        <name>(6S)-5-formyl-5,6,7,8-tetrahydrofolate</name>
        <dbReference type="ChEBI" id="CHEBI:57457"/>
    </ligand>
</feature>
<feature type="binding site" evidence="6">
    <location>
        <position position="249"/>
    </location>
    <ligand>
        <name>K(+)</name>
        <dbReference type="ChEBI" id="CHEBI:29103"/>
    </ligand>
</feature>
<comment type="cofactor">
    <cofactor evidence="6">
        <name>K(+)</name>
        <dbReference type="ChEBI" id="CHEBI:29103"/>
    </cofactor>
    <text evidence="6">Binds 1 potassium ion per subunit.</text>
</comment>
<dbReference type="PANTHER" id="PTHR42714">
    <property type="entry name" value="TRNA MODIFICATION GTPASE GTPBP3"/>
    <property type="match status" value="1"/>
</dbReference>
<evidence type="ECO:0000313" key="10">
    <source>
        <dbReference type="Proteomes" id="UP000029273"/>
    </source>
</evidence>
<comment type="subcellular location">
    <subcellularLocation>
        <location evidence="6">Cytoplasm</location>
    </subcellularLocation>
</comment>
<keyword evidence="3 6" id="KW-0547">Nucleotide-binding</keyword>
<keyword evidence="6" id="KW-0479">Metal-binding</keyword>
<dbReference type="AlphaFoldDB" id="A0A1A6C4U1"/>
<dbReference type="CDD" id="cd14858">
    <property type="entry name" value="TrmE_N"/>
    <property type="match status" value="1"/>
</dbReference>
<comment type="similarity">
    <text evidence="1 6 7">Belongs to the TRAFAC class TrmE-Era-EngA-EngB-Septin-like GTPase superfamily. TrmE GTPase family.</text>
</comment>
<comment type="function">
    <text evidence="6">Exhibits a very high intrinsic GTPase hydrolysis rate. Involved in the addition of a carboxymethylaminomethyl (cmnm) group at the wobble position (U34) of certain tRNAs, forming tRNA-cmnm(5)s(2)U34.</text>
</comment>
<keyword evidence="5 6" id="KW-0342">GTP-binding</keyword>
<dbReference type="Gene3D" id="3.30.1360.120">
    <property type="entry name" value="Probable tRNA modification gtpase trme, domain 1"/>
    <property type="match status" value="1"/>
</dbReference>
<dbReference type="Pfam" id="PF10396">
    <property type="entry name" value="TrmE_N"/>
    <property type="match status" value="1"/>
</dbReference>
<sequence>MSAPDERDTIAAIATAPGRGAIGIVRASGPQALALAQRLTGRDPPAPRTAVLRTCLDHRGEAIDQGLLVCFPGPDSFTGEDVIEFQGHGGQLLLHLIWERLLALGARPARPGEFSERAFLNGRIDLTQAEAIADLIDAGSRQAARGAMRSLRGEFSSRVEALRTRLVGLRIELEAAIDFVDEDDVGPIGDRRLTASLADVAASLDALLMQAEQGRKLAQGAVMVIAGAPNVGKSSLLNRLAGDDMAIVTPIAGTTRDLLRTDVVIAGMPVRIVDTAGIRETEDPVEREGVARARQAIDQADLILAMDTGDEPTDGVTSVTLPPQIPVLRVRNKIDLRGEPAGWLSGSDVLGVSVLTGEGMDLLTDELAQRLAGAAQGESTFTARRRQVQALKQCADAVEAARAGLQQGLGIELLAEDLRRAHDRLGEITGRVTPDQLLGEIFSTFCIGK</sequence>
<feature type="binding site" evidence="6">
    <location>
        <position position="234"/>
    </location>
    <ligand>
        <name>Mg(2+)</name>
        <dbReference type="ChEBI" id="CHEBI:18420"/>
    </ligand>
</feature>
<dbReference type="Gene3D" id="3.40.50.300">
    <property type="entry name" value="P-loop containing nucleotide triphosphate hydrolases"/>
    <property type="match status" value="1"/>
</dbReference>
<feature type="binding site" evidence="6">
    <location>
        <begin position="274"/>
        <end position="277"/>
    </location>
    <ligand>
        <name>GTP</name>
        <dbReference type="ChEBI" id="CHEBI:37565"/>
    </ligand>
</feature>
<dbReference type="InterPro" id="IPR006073">
    <property type="entry name" value="GTP-bd"/>
</dbReference>
<proteinExistence type="inferred from homology"/>
<feature type="binding site" evidence="6">
    <location>
        <position position="449"/>
    </location>
    <ligand>
        <name>(6S)-5-formyl-5,6,7,8-tetrahydrofolate</name>
        <dbReference type="ChEBI" id="CHEBI:57457"/>
    </ligand>
</feature>
<dbReference type="InterPro" id="IPR004520">
    <property type="entry name" value="GTPase_MnmE"/>
</dbReference>
<protein>
    <recommendedName>
        <fullName evidence="6">tRNA modification GTPase MnmE</fullName>
        <ecNumber evidence="6">3.6.-.-</ecNumber>
    </recommendedName>
</protein>
<dbReference type="RefSeq" id="WP_038087785.1">
    <property type="nucleotide sequence ID" value="NZ_JQSG02000003.1"/>
</dbReference>
<dbReference type="Pfam" id="PF12631">
    <property type="entry name" value="MnmE_helical"/>
    <property type="match status" value="1"/>
</dbReference>
<gene>
    <name evidence="6" type="primary">mnmE</name>
    <name evidence="6" type="synonym">trmE</name>
    <name evidence="9" type="ORF">Thpro_021897</name>
</gene>
<dbReference type="CDD" id="cd04164">
    <property type="entry name" value="trmE"/>
    <property type="match status" value="1"/>
</dbReference>
<dbReference type="Proteomes" id="UP000029273">
    <property type="component" value="Unassembled WGS sequence"/>
</dbReference>
<dbReference type="EMBL" id="JQSG02000003">
    <property type="protein sequence ID" value="OBS09569.1"/>
    <property type="molecule type" value="Genomic_DNA"/>
</dbReference>
<dbReference type="NCBIfam" id="TIGR00231">
    <property type="entry name" value="small_GTP"/>
    <property type="match status" value="1"/>
</dbReference>
<dbReference type="GO" id="GO:0030488">
    <property type="term" value="P:tRNA methylation"/>
    <property type="evidence" value="ECO:0007669"/>
    <property type="project" value="TreeGrafter"/>
</dbReference>
<dbReference type="PANTHER" id="PTHR42714:SF2">
    <property type="entry name" value="TRNA MODIFICATION GTPASE GTPBP3, MITOCHONDRIAL"/>
    <property type="match status" value="1"/>
</dbReference>
<evidence type="ECO:0000259" key="8">
    <source>
        <dbReference type="PROSITE" id="PS51709"/>
    </source>
</evidence>
<dbReference type="InterPro" id="IPR031168">
    <property type="entry name" value="G_TrmE"/>
</dbReference>
<evidence type="ECO:0000256" key="7">
    <source>
        <dbReference type="RuleBase" id="RU003313"/>
    </source>
</evidence>
<comment type="subunit">
    <text evidence="6">Homodimer. Heterotetramer of two MnmE and two MnmG subunits.</text>
</comment>
<dbReference type="GO" id="GO:0046872">
    <property type="term" value="F:metal ion binding"/>
    <property type="evidence" value="ECO:0007669"/>
    <property type="project" value="UniProtKB-KW"/>
</dbReference>
<evidence type="ECO:0000313" key="9">
    <source>
        <dbReference type="EMBL" id="OBS09569.1"/>
    </source>
</evidence>
<dbReference type="NCBIfam" id="NF003661">
    <property type="entry name" value="PRK05291.1-3"/>
    <property type="match status" value="1"/>
</dbReference>